<dbReference type="RefSeq" id="WP_126276282.1">
    <property type="nucleotide sequence ID" value="NZ_CP034463.1"/>
</dbReference>
<gene>
    <name evidence="2" type="ORF">EJC51_44245</name>
</gene>
<sequence length="188" mass="19791">MTCLLGLGIALVTVSGCVWYLPALADLRAGDDRPRFRRTAAEACLTGWITAGTVALLLLADVIWPVSCAAAAAGAVGTAVLRVRAAAQHRVEAREVARHWSTLEPTPPRHGRSQVRTEPAFAALVAAGVVGALIAKALLMAAGPDDGWRRLAATTAPAAVLGVFLILAAVYAHMARHHTTRDRTRPPR</sequence>
<feature type="transmembrane region" description="Helical" evidence="1">
    <location>
        <begin position="119"/>
        <end position="139"/>
    </location>
</feature>
<keyword evidence="3" id="KW-1185">Reference proteome</keyword>
<feature type="transmembrane region" description="Helical" evidence="1">
    <location>
        <begin position="151"/>
        <end position="172"/>
    </location>
</feature>
<dbReference type="AlphaFoldDB" id="A0A3Q9C772"/>
<name>A0A3Q9C772_9ACTN</name>
<protein>
    <submittedName>
        <fullName evidence="2">Uncharacterized protein</fullName>
    </submittedName>
</protein>
<dbReference type="Proteomes" id="UP000280197">
    <property type="component" value="Chromosome"/>
</dbReference>
<reference evidence="2 3" key="1">
    <citation type="submission" date="2018-12" db="EMBL/GenBank/DDBJ databases">
        <authorList>
            <person name="Li K."/>
        </authorList>
    </citation>
    <scope>NUCLEOTIDE SEQUENCE [LARGE SCALE GENOMIC DNA]</scope>
    <source>
        <strain evidence="3">CR22</strain>
    </source>
</reference>
<proteinExistence type="predicted"/>
<accession>A0A3Q9C772</accession>
<dbReference type="EMBL" id="CP034463">
    <property type="protein sequence ID" value="AZP22480.1"/>
    <property type="molecule type" value="Genomic_DNA"/>
</dbReference>
<keyword evidence="1" id="KW-1133">Transmembrane helix</keyword>
<keyword evidence="1" id="KW-0472">Membrane</keyword>
<feature type="transmembrane region" description="Helical" evidence="1">
    <location>
        <begin position="39"/>
        <end position="57"/>
    </location>
</feature>
<evidence type="ECO:0000313" key="2">
    <source>
        <dbReference type="EMBL" id="AZP22480.1"/>
    </source>
</evidence>
<evidence type="ECO:0000313" key="3">
    <source>
        <dbReference type="Proteomes" id="UP000280197"/>
    </source>
</evidence>
<dbReference type="KEGG" id="saqu:EJC51_44245"/>
<feature type="transmembrane region" description="Helical" evidence="1">
    <location>
        <begin position="63"/>
        <end position="81"/>
    </location>
</feature>
<keyword evidence="1" id="KW-0812">Transmembrane</keyword>
<evidence type="ECO:0000256" key="1">
    <source>
        <dbReference type="SAM" id="Phobius"/>
    </source>
</evidence>
<organism evidence="2 3">
    <name type="scientific">Streptomyces aquilus</name>
    <dbReference type="NCBI Taxonomy" id="2548456"/>
    <lineage>
        <taxon>Bacteria</taxon>
        <taxon>Bacillati</taxon>
        <taxon>Actinomycetota</taxon>
        <taxon>Actinomycetes</taxon>
        <taxon>Kitasatosporales</taxon>
        <taxon>Streptomycetaceae</taxon>
        <taxon>Streptomyces</taxon>
    </lineage>
</organism>
<feature type="transmembrane region" description="Helical" evidence="1">
    <location>
        <begin position="6"/>
        <end position="27"/>
    </location>
</feature>